<dbReference type="EMBL" id="KQ415666">
    <property type="protein sequence ID" value="KOG01075.1"/>
    <property type="molecule type" value="Genomic_DNA"/>
</dbReference>
<keyword evidence="1" id="KW-0472">Membrane</keyword>
<organism evidence="2">
    <name type="scientific">Octopus bimaculoides</name>
    <name type="common">California two-spotted octopus</name>
    <dbReference type="NCBI Taxonomy" id="37653"/>
    <lineage>
        <taxon>Eukaryota</taxon>
        <taxon>Metazoa</taxon>
        <taxon>Spiralia</taxon>
        <taxon>Lophotrochozoa</taxon>
        <taxon>Mollusca</taxon>
        <taxon>Cephalopoda</taxon>
        <taxon>Coleoidea</taxon>
        <taxon>Octopodiformes</taxon>
        <taxon>Octopoda</taxon>
        <taxon>Incirrata</taxon>
        <taxon>Octopodidae</taxon>
        <taxon>Octopus</taxon>
    </lineage>
</organism>
<protein>
    <submittedName>
        <fullName evidence="2">Uncharacterized protein</fullName>
    </submittedName>
</protein>
<dbReference type="AlphaFoldDB" id="A0A0L8IHY8"/>
<accession>A0A0L8IHY8</accession>
<keyword evidence="1" id="KW-0812">Transmembrane</keyword>
<sequence>MPKQTWGPEQSYLDQSWVCRPAVNNTPDHVRRSITLCIILVYAIEAASCCGAGVLWVLSKGNCSLYTIVFHFLDRVFSKGWCIAETYVVFVGKNS</sequence>
<name>A0A0L8IHY8_OCTBM</name>
<proteinExistence type="predicted"/>
<gene>
    <name evidence="2" type="ORF">OCBIM_22002469mg</name>
</gene>
<evidence type="ECO:0000256" key="1">
    <source>
        <dbReference type="SAM" id="Phobius"/>
    </source>
</evidence>
<keyword evidence="1" id="KW-1133">Transmembrane helix</keyword>
<evidence type="ECO:0000313" key="2">
    <source>
        <dbReference type="EMBL" id="KOG01075.1"/>
    </source>
</evidence>
<feature type="transmembrane region" description="Helical" evidence="1">
    <location>
        <begin position="33"/>
        <end position="58"/>
    </location>
</feature>
<reference evidence="2" key="1">
    <citation type="submission" date="2015-07" db="EMBL/GenBank/DDBJ databases">
        <title>MeaNS - Measles Nucleotide Surveillance Program.</title>
        <authorList>
            <person name="Tran T."/>
            <person name="Druce J."/>
        </authorList>
    </citation>
    <scope>NUCLEOTIDE SEQUENCE</scope>
    <source>
        <strain evidence="2">UCB-OBI-ISO-001</strain>
        <tissue evidence="2">Gonad</tissue>
    </source>
</reference>